<reference evidence="1" key="1">
    <citation type="submission" date="2017-07" db="EMBL/GenBank/DDBJ databases">
        <authorList>
            <person name="Mikheyev A."/>
            <person name="Grau M."/>
        </authorList>
    </citation>
    <scope>NUCLEOTIDE SEQUENCE</scope>
    <source>
        <tissue evidence="1">Venom_gland</tissue>
    </source>
</reference>
<name>A0A2D4HVC6_MICLE</name>
<dbReference type="AlphaFoldDB" id="A0A2D4HVC6"/>
<organism evidence="1">
    <name type="scientific">Micrurus lemniscatus lemniscatus</name>
    <dbReference type="NCBI Taxonomy" id="129467"/>
    <lineage>
        <taxon>Eukaryota</taxon>
        <taxon>Metazoa</taxon>
        <taxon>Chordata</taxon>
        <taxon>Craniata</taxon>
        <taxon>Vertebrata</taxon>
        <taxon>Euteleostomi</taxon>
        <taxon>Lepidosauria</taxon>
        <taxon>Squamata</taxon>
        <taxon>Bifurcata</taxon>
        <taxon>Unidentata</taxon>
        <taxon>Episquamata</taxon>
        <taxon>Toxicofera</taxon>
        <taxon>Serpentes</taxon>
        <taxon>Colubroidea</taxon>
        <taxon>Elapidae</taxon>
        <taxon>Elapinae</taxon>
        <taxon>Micrurus</taxon>
    </lineage>
</organism>
<accession>A0A2D4HVC6</accession>
<sequence length="157" mass="18311">MSQGSEGVNALRCQWPKGLLYAFPPLPLILAVIRKTLQQKAEILLVAPYWPRRPWFEDLVSLSVSCLWRIPPERVYLSQSSIQHLEPQWLQLTAWHLRGDCYKKVDLPTQIINTIQADRRQSTIRIYETTWRVFCNWFKDKGSDPGEASISQVLDFL</sequence>
<evidence type="ECO:0000313" key="1">
    <source>
        <dbReference type="EMBL" id="LAA75921.1"/>
    </source>
</evidence>
<dbReference type="EMBL" id="IACK01057479">
    <property type="protein sequence ID" value="LAA75921.1"/>
    <property type="molecule type" value="Transcribed_RNA"/>
</dbReference>
<proteinExistence type="predicted"/>
<protein>
    <submittedName>
        <fullName evidence="1">Uncharacterized protein</fullName>
    </submittedName>
</protein>
<reference evidence="1" key="2">
    <citation type="submission" date="2017-11" db="EMBL/GenBank/DDBJ databases">
        <title>Coralsnake Venomics: Analyses of Venom Gland Transcriptomes and Proteomes of Six Brazilian Taxa.</title>
        <authorList>
            <person name="Aird S.D."/>
            <person name="Jorge da Silva N."/>
            <person name="Qiu L."/>
            <person name="Villar-Briones A."/>
            <person name="Aparecida-Saddi V."/>
            <person name="Campos-Telles M.P."/>
            <person name="Grau M."/>
            <person name="Mikheyev A.S."/>
        </authorList>
    </citation>
    <scope>NUCLEOTIDE SEQUENCE</scope>
    <source>
        <tissue evidence="1">Venom_gland</tissue>
    </source>
</reference>